<name>A0ACB9FGQ5_ARCLA</name>
<reference evidence="2" key="1">
    <citation type="journal article" date="2022" name="Mol. Ecol. Resour.">
        <title>The genomes of chicory, endive, great burdock and yacon provide insights into Asteraceae palaeo-polyploidization history and plant inulin production.</title>
        <authorList>
            <person name="Fan W."/>
            <person name="Wang S."/>
            <person name="Wang H."/>
            <person name="Wang A."/>
            <person name="Jiang F."/>
            <person name="Liu H."/>
            <person name="Zhao H."/>
            <person name="Xu D."/>
            <person name="Zhang Y."/>
        </authorList>
    </citation>
    <scope>NUCLEOTIDE SEQUENCE [LARGE SCALE GENOMIC DNA]</scope>
    <source>
        <strain evidence="2">cv. Niubang</strain>
    </source>
</reference>
<reference evidence="1 2" key="2">
    <citation type="journal article" date="2022" name="Mol. Ecol. Resour.">
        <title>The genomes of chicory, endive, great burdock and yacon provide insights into Asteraceae paleo-polyploidization history and plant inulin production.</title>
        <authorList>
            <person name="Fan W."/>
            <person name="Wang S."/>
            <person name="Wang H."/>
            <person name="Wang A."/>
            <person name="Jiang F."/>
            <person name="Liu H."/>
            <person name="Zhao H."/>
            <person name="Xu D."/>
            <person name="Zhang Y."/>
        </authorList>
    </citation>
    <scope>NUCLEOTIDE SEQUENCE [LARGE SCALE GENOMIC DNA]</scope>
    <source>
        <strain evidence="2">cv. Niubang</strain>
    </source>
</reference>
<dbReference type="EMBL" id="CM042047">
    <property type="protein sequence ID" value="KAI3770325.1"/>
    <property type="molecule type" value="Genomic_DNA"/>
</dbReference>
<evidence type="ECO:0000313" key="1">
    <source>
        <dbReference type="EMBL" id="KAI3770325.1"/>
    </source>
</evidence>
<dbReference type="Proteomes" id="UP001055879">
    <property type="component" value="Linkage Group LG01"/>
</dbReference>
<keyword evidence="2" id="KW-1185">Reference proteome</keyword>
<accession>A0ACB9FGQ5</accession>
<proteinExistence type="predicted"/>
<comment type="caution">
    <text evidence="1">The sequence shown here is derived from an EMBL/GenBank/DDBJ whole genome shotgun (WGS) entry which is preliminary data.</text>
</comment>
<sequence>MLRSGVIGHLPFEVEASWALASCNVGDEVDSPTVFAGSAKVTRGLTRRLVSSFCGGKSVSLMERIFIRDESVSLMAIIFIISDGKSLHQRKLSLMGRIFISEKLIADGKNLHQHKAITDGINI</sequence>
<protein>
    <submittedName>
        <fullName evidence="1">Uncharacterized protein</fullName>
    </submittedName>
</protein>
<organism evidence="1 2">
    <name type="scientific">Arctium lappa</name>
    <name type="common">Greater burdock</name>
    <name type="synonym">Lappa major</name>
    <dbReference type="NCBI Taxonomy" id="4217"/>
    <lineage>
        <taxon>Eukaryota</taxon>
        <taxon>Viridiplantae</taxon>
        <taxon>Streptophyta</taxon>
        <taxon>Embryophyta</taxon>
        <taxon>Tracheophyta</taxon>
        <taxon>Spermatophyta</taxon>
        <taxon>Magnoliopsida</taxon>
        <taxon>eudicotyledons</taxon>
        <taxon>Gunneridae</taxon>
        <taxon>Pentapetalae</taxon>
        <taxon>asterids</taxon>
        <taxon>campanulids</taxon>
        <taxon>Asterales</taxon>
        <taxon>Asteraceae</taxon>
        <taxon>Carduoideae</taxon>
        <taxon>Cardueae</taxon>
        <taxon>Arctiinae</taxon>
        <taxon>Arctium</taxon>
    </lineage>
</organism>
<evidence type="ECO:0000313" key="2">
    <source>
        <dbReference type="Proteomes" id="UP001055879"/>
    </source>
</evidence>
<gene>
    <name evidence="1" type="ORF">L6452_01453</name>
</gene>